<evidence type="ECO:0000313" key="1">
    <source>
        <dbReference type="EMBL" id="OYN91079.1"/>
    </source>
</evidence>
<gene>
    <name evidence="1" type="ORF">CGZ91_06370</name>
</gene>
<dbReference type="AlphaFoldDB" id="A0A255EHS4"/>
<dbReference type="Proteomes" id="UP000216300">
    <property type="component" value="Unassembled WGS sequence"/>
</dbReference>
<evidence type="ECO:0000313" key="2">
    <source>
        <dbReference type="Proteomes" id="UP000216300"/>
    </source>
</evidence>
<proteinExistence type="predicted"/>
<name>A0A255EHS4_9ACTN</name>
<dbReference type="EMBL" id="NMVJ01000006">
    <property type="protein sequence ID" value="OYN91079.1"/>
    <property type="molecule type" value="Genomic_DNA"/>
</dbReference>
<organism evidence="1 2">
    <name type="scientific">Parenemella sanctibonifatiensis</name>
    <dbReference type="NCBI Taxonomy" id="2016505"/>
    <lineage>
        <taxon>Bacteria</taxon>
        <taxon>Bacillati</taxon>
        <taxon>Actinomycetota</taxon>
        <taxon>Actinomycetes</taxon>
        <taxon>Propionibacteriales</taxon>
        <taxon>Propionibacteriaceae</taxon>
        <taxon>Parenemella</taxon>
    </lineage>
</organism>
<keyword evidence="2" id="KW-1185">Reference proteome</keyword>
<reference evidence="1 2" key="1">
    <citation type="submission" date="2017-07" db="EMBL/GenBank/DDBJ databases">
        <title>Draft whole genome sequences of clinical Proprionibacteriaceae strains.</title>
        <authorList>
            <person name="Bernier A.-M."/>
            <person name="Bernard K."/>
            <person name="Domingo M.-C."/>
        </authorList>
    </citation>
    <scope>NUCLEOTIDE SEQUENCE [LARGE SCALE GENOMIC DNA]</scope>
    <source>
        <strain evidence="1 2">NML 150081</strain>
    </source>
</reference>
<accession>A0A255EHS4</accession>
<sequence>MGSLDGPAYAADDLVTREYFDQIDTALNGGNGQKFDTNDKDSSGLSGKLAWGESYVLEGYALMYQATRDTYYLDKMVDHIDHVLANRDSERGVTDYAGASHPAWRADHHQTVGYGTIRDTDGTPVFEVRSALAYSDLTTITITRGSNPGEFRLEGYNSQYDRSTVHALLSTDPSSDRYAVDTVTAGFKTETPGRLLLTLRELRQDPGRVEVAETAEPLVSRPYVFEVHTGQIVQPMLLFARLVRAEDRLQANPTYASRAELYLEAAANAVAVHDPEFRMDQEGRGYYMTQVDAPVWHAGMDNPINHFLALGRPIVQLAVLTGDANYADRATALARTLRDSMTTVGDAYVWPYWWQRGDAYNGWDIDGPRSQYRPWYPPNQVPEDTSHAQIDVNFAIEYVRGLRFFAPGARPPLGSNDLTRLAATYTDLVATTLPDGRAGAYRFVDGTGDPGLVAYVRQSVAWASLTPWNSQVLDHVTAIVNGGTGLGGFGSALFCLAHAIEARHHRGGVR</sequence>
<comment type="caution">
    <text evidence="1">The sequence shown here is derived from an EMBL/GenBank/DDBJ whole genome shotgun (WGS) entry which is preliminary data.</text>
</comment>
<protein>
    <submittedName>
        <fullName evidence="1">Uncharacterized protein</fullName>
    </submittedName>
</protein>